<feature type="transmembrane region" description="Helical" evidence="1">
    <location>
        <begin position="383"/>
        <end position="405"/>
    </location>
</feature>
<feature type="transmembrane region" description="Helical" evidence="1">
    <location>
        <begin position="321"/>
        <end position="338"/>
    </location>
</feature>
<feature type="transmembrane region" description="Helical" evidence="1">
    <location>
        <begin position="192"/>
        <end position="210"/>
    </location>
</feature>
<name>A0A250JHT9_9BACT</name>
<dbReference type="RefSeq" id="WP_232537179.1">
    <property type="nucleotide sequence ID" value="NZ_CP022098.1"/>
</dbReference>
<dbReference type="AlphaFoldDB" id="A0A250JHT9"/>
<feature type="transmembrane region" description="Helical" evidence="1">
    <location>
        <begin position="20"/>
        <end position="39"/>
    </location>
</feature>
<protein>
    <recommendedName>
        <fullName evidence="4">Glycosyltransferase RgtA/B/C/D-like domain-containing protein</fullName>
    </recommendedName>
</protein>
<keyword evidence="1" id="KW-1133">Transmembrane helix</keyword>
<dbReference type="KEGG" id="cfus:CYFUS_008944"/>
<feature type="transmembrane region" description="Helical" evidence="1">
    <location>
        <begin position="167"/>
        <end position="185"/>
    </location>
</feature>
<dbReference type="Proteomes" id="UP000217257">
    <property type="component" value="Chromosome"/>
</dbReference>
<dbReference type="EMBL" id="CP022098">
    <property type="protein sequence ID" value="ATB43464.1"/>
    <property type="molecule type" value="Genomic_DNA"/>
</dbReference>
<proteinExistence type="predicted"/>
<evidence type="ECO:0000256" key="1">
    <source>
        <dbReference type="SAM" id="Phobius"/>
    </source>
</evidence>
<feature type="transmembrane region" description="Helical" evidence="1">
    <location>
        <begin position="245"/>
        <end position="265"/>
    </location>
</feature>
<feature type="transmembrane region" description="Helical" evidence="1">
    <location>
        <begin position="137"/>
        <end position="155"/>
    </location>
</feature>
<sequence>MSTPVPRPVEAPSRWNSPLLWGLVGWVLALLLAHHAVWLSGLRLTQGDEGDARFVHYVLEHGFRYLRGDAAHARFWDAPFFHPATNTIAYSDPLLGVLPLYALWRAVGLPPDTAFQFWEFTVTSLNFLAALWLLRRGFGASAIAAMVGAVLFAAGASRIHQTNHPQLLPQFYSVLAVGALLALTRPETSRRAGAAWGALLVASCVAQLYAGFYWGWFLGFFLALTGLVALGFSDTRARLWRGLRVHGPVLLLWGVVGLVALLPIVQHSLAAMREVGPRSFGEAEGMVPRFATWFHMGDTSWLYGWMGGLKSFTRLPVEGEHRVGVGVLTLVLAGAGLWRARERAAVRLLLGGVLVTVLIATRYRGGFTPWWLVFHGVPGASAIRAVCRMGIWLLLPASVGLALFLSRLSREGRAWGVLVLGGVCLLEQGVNGSTFDPVAARADVQRLAARVGPGCQSFFYGPAEERAPSWKYQIDAMWAALERGVPTINGYSGNVPPGWAMEPVFRADAALLDWARARGLEVSDICRITTPP</sequence>
<reference evidence="2 3" key="1">
    <citation type="submission" date="2017-06" db="EMBL/GenBank/DDBJ databases">
        <title>Sequencing and comparative analysis of myxobacterial genomes.</title>
        <authorList>
            <person name="Rupp O."/>
            <person name="Goesmann A."/>
            <person name="Sogaard-Andersen L."/>
        </authorList>
    </citation>
    <scope>NUCLEOTIDE SEQUENCE [LARGE SCALE GENOMIC DNA]</scope>
    <source>
        <strain evidence="2 3">DSM 52655</strain>
    </source>
</reference>
<keyword evidence="1" id="KW-0472">Membrane</keyword>
<evidence type="ECO:0008006" key="4">
    <source>
        <dbReference type="Google" id="ProtNLM"/>
    </source>
</evidence>
<feature type="transmembrane region" description="Helical" evidence="1">
    <location>
        <begin position="216"/>
        <end position="233"/>
    </location>
</feature>
<evidence type="ECO:0000313" key="2">
    <source>
        <dbReference type="EMBL" id="ATB43464.1"/>
    </source>
</evidence>
<accession>A0A250JHT9</accession>
<keyword evidence="1" id="KW-0812">Transmembrane</keyword>
<feature type="transmembrane region" description="Helical" evidence="1">
    <location>
        <begin position="345"/>
        <end position="363"/>
    </location>
</feature>
<evidence type="ECO:0000313" key="3">
    <source>
        <dbReference type="Proteomes" id="UP000217257"/>
    </source>
</evidence>
<organism evidence="2 3">
    <name type="scientific">Cystobacter fuscus</name>
    <dbReference type="NCBI Taxonomy" id="43"/>
    <lineage>
        <taxon>Bacteria</taxon>
        <taxon>Pseudomonadati</taxon>
        <taxon>Myxococcota</taxon>
        <taxon>Myxococcia</taxon>
        <taxon>Myxococcales</taxon>
        <taxon>Cystobacterineae</taxon>
        <taxon>Archangiaceae</taxon>
        <taxon>Cystobacter</taxon>
    </lineage>
</organism>
<gene>
    <name evidence="2" type="ORF">CYFUS_008944</name>
</gene>